<dbReference type="GO" id="GO:0016620">
    <property type="term" value="F:oxidoreductase activity, acting on the aldehyde or oxo group of donors, NAD or NADP as acceptor"/>
    <property type="evidence" value="ECO:0007669"/>
    <property type="project" value="InterPro"/>
</dbReference>
<dbReference type="PROSITE" id="PS00070">
    <property type="entry name" value="ALDEHYDE_DEHYDR_CYS"/>
    <property type="match status" value="1"/>
</dbReference>
<dbReference type="WBParaSite" id="nRc.2.0.1.t14721-RA">
    <property type="protein sequence ID" value="nRc.2.0.1.t14721-RA"/>
    <property type="gene ID" value="nRc.2.0.1.g14721"/>
</dbReference>
<evidence type="ECO:0000256" key="2">
    <source>
        <dbReference type="PROSITE-ProRule" id="PRU10007"/>
    </source>
</evidence>
<dbReference type="InterPro" id="IPR016160">
    <property type="entry name" value="Ald_DH_CS_CYS"/>
</dbReference>
<dbReference type="InterPro" id="IPR015590">
    <property type="entry name" value="Aldehyde_DH_dom"/>
</dbReference>
<evidence type="ECO:0000259" key="4">
    <source>
        <dbReference type="Pfam" id="PF00171"/>
    </source>
</evidence>
<evidence type="ECO:0000313" key="5">
    <source>
        <dbReference type="Proteomes" id="UP000887565"/>
    </source>
</evidence>
<keyword evidence="5" id="KW-1185">Reference proteome</keyword>
<dbReference type="InterPro" id="IPR016163">
    <property type="entry name" value="Ald_DH_C"/>
</dbReference>
<dbReference type="SUPFAM" id="SSF53720">
    <property type="entry name" value="ALDH-like"/>
    <property type="match status" value="1"/>
</dbReference>
<name>A0A915IL48_ROMCU</name>
<evidence type="ECO:0000256" key="3">
    <source>
        <dbReference type="RuleBase" id="RU003345"/>
    </source>
</evidence>
<keyword evidence="1 3" id="KW-0560">Oxidoreductase</keyword>
<comment type="similarity">
    <text evidence="3">Belongs to the aldehyde dehydrogenase family.</text>
</comment>
<feature type="active site" evidence="2">
    <location>
        <position position="189"/>
    </location>
</feature>
<reference evidence="6" key="1">
    <citation type="submission" date="2022-11" db="UniProtKB">
        <authorList>
            <consortium name="WormBaseParasite"/>
        </authorList>
    </citation>
    <scope>IDENTIFICATION</scope>
</reference>
<dbReference type="Gene3D" id="3.40.309.10">
    <property type="entry name" value="Aldehyde Dehydrogenase, Chain A, domain 2"/>
    <property type="match status" value="1"/>
</dbReference>
<accession>A0A915IL48</accession>
<dbReference type="InterPro" id="IPR016161">
    <property type="entry name" value="Ald_DH/histidinol_DH"/>
</dbReference>
<evidence type="ECO:0000313" key="6">
    <source>
        <dbReference type="WBParaSite" id="nRc.2.0.1.t14721-RA"/>
    </source>
</evidence>
<dbReference type="Pfam" id="PF00171">
    <property type="entry name" value="Aldedh"/>
    <property type="match status" value="1"/>
</dbReference>
<dbReference type="Proteomes" id="UP000887565">
    <property type="component" value="Unplaced"/>
</dbReference>
<protein>
    <submittedName>
        <fullName evidence="6">Aldehyde dehydrogenase domain-containing protein</fullName>
    </submittedName>
</protein>
<organism evidence="5 6">
    <name type="scientific">Romanomermis culicivorax</name>
    <name type="common">Nematode worm</name>
    <dbReference type="NCBI Taxonomy" id="13658"/>
    <lineage>
        <taxon>Eukaryota</taxon>
        <taxon>Metazoa</taxon>
        <taxon>Ecdysozoa</taxon>
        <taxon>Nematoda</taxon>
        <taxon>Enoplea</taxon>
        <taxon>Dorylaimia</taxon>
        <taxon>Mermithida</taxon>
        <taxon>Mermithoidea</taxon>
        <taxon>Mermithidae</taxon>
        <taxon>Romanomermis</taxon>
    </lineage>
</organism>
<dbReference type="PANTHER" id="PTHR11699">
    <property type="entry name" value="ALDEHYDE DEHYDROGENASE-RELATED"/>
    <property type="match status" value="1"/>
</dbReference>
<sequence>MSRVNVKKFEVHPYSQNSTDLLVEACLFKIHILPSRNANLALFLNFLRFLGDHIPMSGGQSFAYTKREPLGVCAGIGAWNYPFQTCSWKCAPALACGNTLVYKPSPWAPITPVLLGEVLAAAGLPKGVFSVVQFAYLSRKLRLSQGEKETGEALISHPDVVKVSFTGSVTTGQRIMEVCSKTLKKVTLELGGKSPLIIFDDCDLENAVKGAMMANFPTQGEVCSNGTRVFVHKKIYDQFLQKLVKRTKNLKIGDPLEHGTLVGAMITKEHMEKVHQFVERAKQEASFSFW</sequence>
<feature type="domain" description="Aldehyde dehydrogenase" evidence="4">
    <location>
        <begin position="51"/>
        <end position="284"/>
    </location>
</feature>
<dbReference type="PROSITE" id="PS00687">
    <property type="entry name" value="ALDEHYDE_DEHYDR_GLU"/>
    <property type="match status" value="1"/>
</dbReference>
<dbReference type="InterPro" id="IPR029510">
    <property type="entry name" value="Ald_DH_CS_GLU"/>
</dbReference>
<dbReference type="OMA" id="RIMEVCS"/>
<dbReference type="Gene3D" id="3.40.605.10">
    <property type="entry name" value="Aldehyde Dehydrogenase, Chain A, domain 1"/>
    <property type="match status" value="1"/>
</dbReference>
<evidence type="ECO:0000256" key="1">
    <source>
        <dbReference type="ARBA" id="ARBA00023002"/>
    </source>
</evidence>
<dbReference type="InterPro" id="IPR016162">
    <property type="entry name" value="Ald_DH_N"/>
</dbReference>
<proteinExistence type="inferred from homology"/>
<dbReference type="AlphaFoldDB" id="A0A915IL48"/>